<dbReference type="GO" id="GO:0016746">
    <property type="term" value="F:acyltransferase activity"/>
    <property type="evidence" value="ECO:0007669"/>
    <property type="project" value="UniProtKB-KW"/>
</dbReference>
<protein>
    <submittedName>
        <fullName evidence="2">Acetyltransferase</fullName>
        <ecNumber evidence="2">2.3.1.-</ecNumber>
    </submittedName>
</protein>
<feature type="domain" description="N-acetyltransferase" evidence="1">
    <location>
        <begin position="3"/>
        <end position="160"/>
    </location>
</feature>
<dbReference type="Pfam" id="PF00583">
    <property type="entry name" value="Acetyltransf_1"/>
    <property type="match status" value="1"/>
</dbReference>
<reference evidence="2 3" key="1">
    <citation type="submission" date="2021-01" db="EMBL/GenBank/DDBJ databases">
        <title>Genomic Encyclopedia of Type Strains, Phase IV (KMG-IV): sequencing the most valuable type-strain genomes for metagenomic binning, comparative biology and taxonomic classification.</title>
        <authorList>
            <person name="Goeker M."/>
        </authorList>
    </citation>
    <scope>NUCLEOTIDE SEQUENCE [LARGE SCALE GENOMIC DNA]</scope>
    <source>
        <strain evidence="2 3">DSM 24834</strain>
    </source>
</reference>
<evidence type="ECO:0000313" key="3">
    <source>
        <dbReference type="Proteomes" id="UP001646157"/>
    </source>
</evidence>
<dbReference type="Proteomes" id="UP001646157">
    <property type="component" value="Unassembled WGS sequence"/>
</dbReference>
<accession>A0ABS2NGN1</accession>
<gene>
    <name evidence="2" type="ORF">JOC86_003577</name>
</gene>
<proteinExistence type="predicted"/>
<dbReference type="Gene3D" id="3.40.630.30">
    <property type="match status" value="1"/>
</dbReference>
<dbReference type="EC" id="2.3.1.-" evidence="2"/>
<keyword evidence="3" id="KW-1185">Reference proteome</keyword>
<name>A0ABS2NGN1_9BACI</name>
<keyword evidence="2" id="KW-0012">Acyltransferase</keyword>
<dbReference type="PROSITE" id="PS51186">
    <property type="entry name" value="GNAT"/>
    <property type="match status" value="1"/>
</dbReference>
<organism evidence="2 3">
    <name type="scientific">Rossellomorea pakistanensis</name>
    <dbReference type="NCBI Taxonomy" id="992288"/>
    <lineage>
        <taxon>Bacteria</taxon>
        <taxon>Bacillati</taxon>
        <taxon>Bacillota</taxon>
        <taxon>Bacilli</taxon>
        <taxon>Bacillales</taxon>
        <taxon>Bacillaceae</taxon>
        <taxon>Rossellomorea</taxon>
    </lineage>
</organism>
<dbReference type="CDD" id="cd04301">
    <property type="entry name" value="NAT_SF"/>
    <property type="match status" value="1"/>
</dbReference>
<evidence type="ECO:0000259" key="1">
    <source>
        <dbReference type="PROSITE" id="PS51186"/>
    </source>
</evidence>
<dbReference type="RefSeq" id="WP_205174179.1">
    <property type="nucleotide sequence ID" value="NZ_JAFBDZ010000003.1"/>
</dbReference>
<dbReference type="InterPro" id="IPR000182">
    <property type="entry name" value="GNAT_dom"/>
</dbReference>
<sequence>MEISIRTVMVKDAERISEIMRQEKVLPNIISLPSMRTEKMEERLKNATAENHEFVAEVNGMVVGFCGLHQGRGRRSHSGTLFIMVDEEYHGKGVGTALIEKVIDLADQWLLLERIELTVIENNSKAKLLYERLGFVEEGLAHGTIVQHGQYVGEYQMARY</sequence>
<dbReference type="InterPro" id="IPR016181">
    <property type="entry name" value="Acyl_CoA_acyltransferase"/>
</dbReference>
<evidence type="ECO:0000313" key="2">
    <source>
        <dbReference type="EMBL" id="MBM7587025.1"/>
    </source>
</evidence>
<dbReference type="PANTHER" id="PTHR43328">
    <property type="entry name" value="ACETYLTRANSFERASE-RELATED"/>
    <property type="match status" value="1"/>
</dbReference>
<dbReference type="EMBL" id="JAFBDZ010000003">
    <property type="protein sequence ID" value="MBM7587025.1"/>
    <property type="molecule type" value="Genomic_DNA"/>
</dbReference>
<dbReference type="PANTHER" id="PTHR43328:SF1">
    <property type="entry name" value="N-ACETYLTRANSFERASE DOMAIN-CONTAINING PROTEIN"/>
    <property type="match status" value="1"/>
</dbReference>
<dbReference type="SUPFAM" id="SSF55729">
    <property type="entry name" value="Acyl-CoA N-acyltransferases (Nat)"/>
    <property type="match status" value="1"/>
</dbReference>
<comment type="caution">
    <text evidence="2">The sequence shown here is derived from an EMBL/GenBank/DDBJ whole genome shotgun (WGS) entry which is preliminary data.</text>
</comment>
<keyword evidence="2" id="KW-0808">Transferase</keyword>